<name>M4QDV3_9CAUD</name>
<dbReference type="Proteomes" id="UP000201235">
    <property type="component" value="Segment"/>
</dbReference>
<dbReference type="GeneID" id="15312093"/>
<gene>
    <name evidence="1" type="ORF">CPPG_00123</name>
</gene>
<evidence type="ECO:0000313" key="2">
    <source>
        <dbReference type="Proteomes" id="UP000201235"/>
    </source>
</evidence>
<evidence type="ECO:0008006" key="3">
    <source>
        <dbReference type="Google" id="ProtNLM"/>
    </source>
</evidence>
<accession>M4QDV3</accession>
<dbReference type="EMBL" id="HQ634175">
    <property type="protein sequence ID" value="AGH26439.1"/>
    <property type="molecule type" value="Genomic_DNA"/>
</dbReference>
<protein>
    <recommendedName>
        <fullName evidence="3">Virion structural protein</fullName>
    </recommendedName>
</protein>
<sequence length="194" mass="20125">MSLYGRVDSTANQTAVGRTIGNSGGSVTKTIVFVDETECGLAANIGRGLTSPGWWAYHTYTDVSGATRHRAEHLMFLTNPEANADETLSDDTIAADAANTITLSTNNTDKTTSSGAATFAVVASVTNSGTATFQWQKRLTSTGRFSNVSGATSTNLALTGQTAANDGNQYRVKVNSDNGAPEVISAVATLTFGS</sequence>
<reference evidence="1 2" key="1">
    <citation type="submission" date="2010-11" db="EMBL/GenBank/DDBJ databases">
        <title>The Genome Sequence of Cyanophage P-RSM1.</title>
        <authorList>
            <consortium name="The Broad Institute Genome Sequencing Platform"/>
            <person name="Henn M.R."/>
            <person name="Sullivan M.S."/>
            <person name="Osburne M.S."/>
            <person name="Levin J."/>
            <person name="Malboeuf C."/>
            <person name="Casali M."/>
            <person name="Russ C."/>
            <person name="Lennon N."/>
            <person name="Chapman S.B."/>
            <person name="Erlich R."/>
            <person name="Young S.K."/>
            <person name="Yandava C."/>
            <person name="Zeng Q."/>
            <person name="Alvarado L."/>
            <person name="Anderson S."/>
            <person name="Berlin A."/>
            <person name="Chen Z."/>
            <person name="Freedman E."/>
            <person name="Gellesch M."/>
            <person name="Goldberg J."/>
            <person name="Green L."/>
            <person name="Griggs A."/>
            <person name="Gujja S."/>
            <person name="Heilman E.R."/>
            <person name="Heiman D."/>
            <person name="Hollinger A."/>
            <person name="Howarth C."/>
            <person name="Larson L."/>
            <person name="Mehta T."/>
            <person name="Pearson M."/>
            <person name="Roberts A."/>
            <person name="Ryan E."/>
            <person name="Saif S."/>
            <person name="Shea T."/>
            <person name="Shenoy N."/>
            <person name="Sisk P."/>
            <person name="Stolte C."/>
            <person name="Sykes S."/>
            <person name="White J."/>
            <person name="Yu Q."/>
            <person name="Coleman M.L."/>
            <person name="Huang K.H."/>
            <person name="Weigele P.R."/>
            <person name="DeFrancesco A.S."/>
            <person name="Kern S.E."/>
            <person name="Thompson L.R."/>
            <person name="Fu R."/>
            <person name="Hombeck B."/>
            <person name="Chisholm S.W."/>
            <person name="Haas B."/>
            <person name="Nusbaum C."/>
            <person name="Birren B."/>
        </authorList>
    </citation>
    <scope>NUCLEOTIDE SEQUENCE [LARGE SCALE GENOMIC DNA]</scope>
    <source>
        <strain evidence="1 2">P-RSM1</strain>
    </source>
</reference>
<keyword evidence="2" id="KW-1185">Reference proteome</keyword>
<evidence type="ECO:0000313" key="1">
    <source>
        <dbReference type="EMBL" id="AGH26439.1"/>
    </source>
</evidence>
<organism evidence="1 2">
    <name type="scientific">Cyanophage P-RSM1</name>
    <dbReference type="NCBI Taxonomy" id="536444"/>
    <lineage>
        <taxon>Viruses</taxon>
        <taxon>Duplodnaviria</taxon>
        <taxon>Heunggongvirae</taxon>
        <taxon>Uroviricota</taxon>
        <taxon>Caudoviricetes</taxon>
        <taxon>Pantevenvirales</taxon>
        <taxon>Kyanoviridae</taxon>
        <taxon>Emcearvirus</taxon>
        <taxon>Emcearvirus gerard</taxon>
    </lineage>
</organism>
<dbReference type="OrthoDB" id="10571at10239"/>
<dbReference type="RefSeq" id="YP_007877674.1">
    <property type="nucleotide sequence ID" value="NC_021071.1"/>
</dbReference>
<proteinExistence type="predicted"/>
<dbReference type="KEGG" id="vg:15312093"/>